<evidence type="ECO:0000256" key="2">
    <source>
        <dbReference type="ARBA" id="ARBA00022963"/>
    </source>
</evidence>
<evidence type="ECO:0000313" key="6">
    <source>
        <dbReference type="Proteomes" id="UP000218172"/>
    </source>
</evidence>
<sequence>MLIFEVLFILLTLLVLTKLNWSSLVPVPAKPLLIIAVIAALLHLLVEGLRWQMLPAYCVFFGVAAFYLKNTQAQWFVRVLGAAMGTILLSVSILLISQFPIMALPAPQGQYAVGTFSMTLLDEQRLERYAPQFNREVPLQVWYSANKQDSQGLPRQSLFPQLYSGDYDLISFLFGYLKRLKTHSVINAPIAQAPTAEAEAGTFPLIVFNHGLFFMSDHSPQLMEHLASNGYIVVSITHPFESLKVSLPNMGTRLFSMEYPEDVGFTQDQLSDGGIGDKIGNIIGLEHSSLMAALYQQMDNYNAAKPADQQGVISAALEMQSLQILGELLTEDNLAAFFQIRTRVRNRSVAYWVEDIQFVLDQLPLLDAPIENFSVSFDISRIGALGYSYGGAAVGEFCKLDFRCAAGSNIDGTQFGANWNKPVQSPFLLINSDSNPQGNNYAYYPAKENFFDIYIPNTLHQDLMDFLVVFPVLRTLGMSGTMQYQELANIVKDLELAFLDEFLKGKAGGLKEAIEKHSETVMVYALSK</sequence>
<dbReference type="PANTHER" id="PTHR10272:SF0">
    <property type="entry name" value="PLATELET-ACTIVATING FACTOR ACETYLHYDROLASE"/>
    <property type="match status" value="1"/>
</dbReference>
<protein>
    <recommendedName>
        <fullName evidence="7">Carboxylic ester hydrolase</fullName>
    </recommendedName>
</protein>
<keyword evidence="4" id="KW-1133">Transmembrane helix</keyword>
<dbReference type="GO" id="GO:0003847">
    <property type="term" value="F:1-alkyl-2-acetylglycerophosphocholine esterase activity"/>
    <property type="evidence" value="ECO:0007669"/>
    <property type="project" value="TreeGrafter"/>
</dbReference>
<dbReference type="Pfam" id="PF07224">
    <property type="entry name" value="Chlorophyllase"/>
    <property type="match status" value="1"/>
</dbReference>
<keyword evidence="3" id="KW-0443">Lipid metabolism</keyword>
<dbReference type="SUPFAM" id="SSF53474">
    <property type="entry name" value="alpha/beta-Hydrolases"/>
    <property type="match status" value="2"/>
</dbReference>
<keyword evidence="2" id="KW-0442">Lipid degradation</keyword>
<keyword evidence="4" id="KW-0812">Transmembrane</keyword>
<evidence type="ECO:0000256" key="4">
    <source>
        <dbReference type="SAM" id="Phobius"/>
    </source>
</evidence>
<evidence type="ECO:0000256" key="3">
    <source>
        <dbReference type="ARBA" id="ARBA00023098"/>
    </source>
</evidence>
<evidence type="ECO:0000313" key="5">
    <source>
        <dbReference type="EMBL" id="PCH61769.1"/>
    </source>
</evidence>
<name>A0A2A4MND9_9GAMM</name>
<comment type="caution">
    <text evidence="5">The sequence shown here is derived from an EMBL/GenBank/DDBJ whole genome shotgun (WGS) entry which is preliminary data.</text>
</comment>
<dbReference type="EMBL" id="NVQR01000059">
    <property type="protein sequence ID" value="PCH61769.1"/>
    <property type="molecule type" value="Genomic_DNA"/>
</dbReference>
<dbReference type="AlphaFoldDB" id="A0A2A4MND9"/>
<keyword evidence="4" id="KW-0472">Membrane</keyword>
<proteinExistence type="predicted"/>
<reference evidence="6" key="1">
    <citation type="submission" date="2017-08" db="EMBL/GenBank/DDBJ databases">
        <title>A dynamic microbial community with high functional redundancy inhabits the cold, oxic subseafloor aquifer.</title>
        <authorList>
            <person name="Tully B.J."/>
            <person name="Wheat C.G."/>
            <person name="Glazer B.T."/>
            <person name="Huber J.A."/>
        </authorList>
    </citation>
    <scope>NUCLEOTIDE SEQUENCE [LARGE SCALE GENOMIC DNA]</scope>
</reference>
<dbReference type="InterPro" id="IPR029058">
    <property type="entry name" value="AB_hydrolase_fold"/>
</dbReference>
<keyword evidence="1" id="KW-0378">Hydrolase</keyword>
<feature type="transmembrane region" description="Helical" evidence="4">
    <location>
        <begin position="75"/>
        <end position="96"/>
    </location>
</feature>
<dbReference type="Pfam" id="PF03403">
    <property type="entry name" value="PAF-AH_p_II"/>
    <property type="match status" value="1"/>
</dbReference>
<dbReference type="GO" id="GO:0016042">
    <property type="term" value="P:lipid catabolic process"/>
    <property type="evidence" value="ECO:0007669"/>
    <property type="project" value="UniProtKB-KW"/>
</dbReference>
<accession>A0A2A4MND9</accession>
<dbReference type="Gene3D" id="3.40.50.1820">
    <property type="entry name" value="alpha/beta hydrolase"/>
    <property type="match status" value="1"/>
</dbReference>
<dbReference type="Proteomes" id="UP000218172">
    <property type="component" value="Unassembled WGS sequence"/>
</dbReference>
<dbReference type="InterPro" id="IPR017395">
    <property type="entry name" value="Chlorophyllase-like"/>
</dbReference>
<feature type="transmembrane region" description="Helical" evidence="4">
    <location>
        <begin position="53"/>
        <end position="69"/>
    </location>
</feature>
<gene>
    <name evidence="5" type="ORF">COC19_04275</name>
</gene>
<evidence type="ECO:0008006" key="7">
    <source>
        <dbReference type="Google" id="ProtNLM"/>
    </source>
</evidence>
<evidence type="ECO:0000256" key="1">
    <source>
        <dbReference type="ARBA" id="ARBA00022801"/>
    </source>
</evidence>
<dbReference type="PANTHER" id="PTHR10272">
    <property type="entry name" value="PLATELET-ACTIVATING FACTOR ACETYLHYDROLASE"/>
    <property type="match status" value="1"/>
</dbReference>
<organism evidence="5 6">
    <name type="scientific">SAR86 cluster bacterium</name>
    <dbReference type="NCBI Taxonomy" id="2030880"/>
    <lineage>
        <taxon>Bacteria</taxon>
        <taxon>Pseudomonadati</taxon>
        <taxon>Pseudomonadota</taxon>
        <taxon>Gammaproteobacteria</taxon>
        <taxon>SAR86 cluster</taxon>
    </lineage>
</organism>